<sequence>MFSKILCFISCPIFFFKIMAPGENLTRMGGTITAGVYALFLVQCTGWVWLVVSDIHNWCTKPQIYRVLSLESQ</sequence>
<gene>
    <name evidence="2" type="ORF">QBC35DRAFT_484806</name>
</gene>
<evidence type="ECO:0000256" key="1">
    <source>
        <dbReference type="SAM" id="Phobius"/>
    </source>
</evidence>
<reference evidence="2" key="2">
    <citation type="submission" date="2023-05" db="EMBL/GenBank/DDBJ databases">
        <authorList>
            <consortium name="Lawrence Berkeley National Laboratory"/>
            <person name="Steindorff A."/>
            <person name="Hensen N."/>
            <person name="Bonometti L."/>
            <person name="Westerberg I."/>
            <person name="Brannstrom I.O."/>
            <person name="Guillou S."/>
            <person name="Cros-Aarteil S."/>
            <person name="Calhoun S."/>
            <person name="Haridas S."/>
            <person name="Kuo A."/>
            <person name="Mondo S."/>
            <person name="Pangilinan J."/>
            <person name="Riley R."/>
            <person name="Labutti K."/>
            <person name="Andreopoulos B."/>
            <person name="Lipzen A."/>
            <person name="Chen C."/>
            <person name="Yanf M."/>
            <person name="Daum C."/>
            <person name="Ng V."/>
            <person name="Clum A."/>
            <person name="Ohm R."/>
            <person name="Martin F."/>
            <person name="Silar P."/>
            <person name="Natvig D."/>
            <person name="Lalanne C."/>
            <person name="Gautier V."/>
            <person name="Ament-Velasquez S.L."/>
            <person name="Kruys A."/>
            <person name="Hutchinson M.I."/>
            <person name="Powell A.J."/>
            <person name="Barry K."/>
            <person name="Miller A.N."/>
            <person name="Grigoriev I.V."/>
            <person name="Debuchy R."/>
            <person name="Gladieux P."/>
            <person name="Thoren M.H."/>
            <person name="Johannesson H."/>
        </authorList>
    </citation>
    <scope>NUCLEOTIDE SEQUENCE</scope>
    <source>
        <strain evidence="2">PSN309</strain>
    </source>
</reference>
<dbReference type="EMBL" id="MU864355">
    <property type="protein sequence ID" value="KAK4192280.1"/>
    <property type="molecule type" value="Genomic_DNA"/>
</dbReference>
<evidence type="ECO:0000313" key="3">
    <source>
        <dbReference type="Proteomes" id="UP001302126"/>
    </source>
</evidence>
<keyword evidence="1" id="KW-1133">Transmembrane helix</keyword>
<dbReference type="AlphaFoldDB" id="A0AAN7ANX5"/>
<dbReference type="Proteomes" id="UP001302126">
    <property type="component" value="Unassembled WGS sequence"/>
</dbReference>
<protein>
    <submittedName>
        <fullName evidence="2">Uncharacterized protein</fullName>
    </submittedName>
</protein>
<evidence type="ECO:0000313" key="2">
    <source>
        <dbReference type="EMBL" id="KAK4192280.1"/>
    </source>
</evidence>
<keyword evidence="1" id="KW-0812">Transmembrane</keyword>
<keyword evidence="3" id="KW-1185">Reference proteome</keyword>
<reference evidence="2" key="1">
    <citation type="journal article" date="2023" name="Mol. Phylogenet. Evol.">
        <title>Genome-scale phylogeny and comparative genomics of the fungal order Sordariales.</title>
        <authorList>
            <person name="Hensen N."/>
            <person name="Bonometti L."/>
            <person name="Westerberg I."/>
            <person name="Brannstrom I.O."/>
            <person name="Guillou S."/>
            <person name="Cros-Aarteil S."/>
            <person name="Calhoun S."/>
            <person name="Haridas S."/>
            <person name="Kuo A."/>
            <person name="Mondo S."/>
            <person name="Pangilinan J."/>
            <person name="Riley R."/>
            <person name="LaButti K."/>
            <person name="Andreopoulos B."/>
            <person name="Lipzen A."/>
            <person name="Chen C."/>
            <person name="Yan M."/>
            <person name="Daum C."/>
            <person name="Ng V."/>
            <person name="Clum A."/>
            <person name="Steindorff A."/>
            <person name="Ohm R.A."/>
            <person name="Martin F."/>
            <person name="Silar P."/>
            <person name="Natvig D.O."/>
            <person name="Lalanne C."/>
            <person name="Gautier V."/>
            <person name="Ament-Velasquez S.L."/>
            <person name="Kruys A."/>
            <person name="Hutchinson M.I."/>
            <person name="Powell A.J."/>
            <person name="Barry K."/>
            <person name="Miller A.N."/>
            <person name="Grigoriev I.V."/>
            <person name="Debuchy R."/>
            <person name="Gladieux P."/>
            <person name="Hiltunen Thoren M."/>
            <person name="Johannesson H."/>
        </authorList>
    </citation>
    <scope>NUCLEOTIDE SEQUENCE</scope>
    <source>
        <strain evidence="2">PSN309</strain>
    </source>
</reference>
<name>A0AAN7ANX5_9PEZI</name>
<keyword evidence="1" id="KW-0472">Membrane</keyword>
<feature type="transmembrane region" description="Helical" evidence="1">
    <location>
        <begin position="32"/>
        <end position="52"/>
    </location>
</feature>
<proteinExistence type="predicted"/>
<accession>A0AAN7ANX5</accession>
<comment type="caution">
    <text evidence="2">The sequence shown here is derived from an EMBL/GenBank/DDBJ whole genome shotgun (WGS) entry which is preliminary data.</text>
</comment>
<organism evidence="2 3">
    <name type="scientific">Podospora australis</name>
    <dbReference type="NCBI Taxonomy" id="1536484"/>
    <lineage>
        <taxon>Eukaryota</taxon>
        <taxon>Fungi</taxon>
        <taxon>Dikarya</taxon>
        <taxon>Ascomycota</taxon>
        <taxon>Pezizomycotina</taxon>
        <taxon>Sordariomycetes</taxon>
        <taxon>Sordariomycetidae</taxon>
        <taxon>Sordariales</taxon>
        <taxon>Podosporaceae</taxon>
        <taxon>Podospora</taxon>
    </lineage>
</organism>